<dbReference type="eggNOG" id="COG2906">
    <property type="taxonomic scope" value="Bacteria"/>
</dbReference>
<evidence type="ECO:0000256" key="4">
    <source>
        <dbReference type="ARBA" id="ARBA00022982"/>
    </source>
</evidence>
<keyword evidence="5" id="KW-0408">Iron</keyword>
<dbReference type="STRING" id="471852.Tcur_4124"/>
<evidence type="ECO:0000256" key="2">
    <source>
        <dbReference type="ARBA" id="ARBA00022714"/>
    </source>
</evidence>
<dbReference type="RefSeq" id="WP_012854435.1">
    <property type="nucleotide sequence ID" value="NC_013510.1"/>
</dbReference>
<dbReference type="PANTHER" id="PTHR37424:SF1">
    <property type="entry name" value="BACTERIOFERRITIN-ASSOCIATED FERREDOXIN"/>
    <property type="match status" value="1"/>
</dbReference>
<proteinExistence type="inferred from homology"/>
<evidence type="ECO:0000259" key="10">
    <source>
        <dbReference type="Pfam" id="PF04324"/>
    </source>
</evidence>
<dbReference type="AlphaFoldDB" id="D1A1Z9"/>
<keyword evidence="4" id="KW-0249">Electron transport</keyword>
<dbReference type="EMBL" id="CP001738">
    <property type="protein sequence ID" value="ACY99652.1"/>
    <property type="molecule type" value="Genomic_DNA"/>
</dbReference>
<protein>
    <recommendedName>
        <fullName evidence="7">Bacterioferritin-associated ferredoxin</fullName>
    </recommendedName>
</protein>
<evidence type="ECO:0000313" key="11">
    <source>
        <dbReference type="EMBL" id="ACY99652.1"/>
    </source>
</evidence>
<evidence type="ECO:0000256" key="8">
    <source>
        <dbReference type="ARBA" id="ARBA00046332"/>
    </source>
</evidence>
<evidence type="ECO:0000256" key="7">
    <source>
        <dbReference type="ARBA" id="ARBA00039386"/>
    </source>
</evidence>
<evidence type="ECO:0000256" key="3">
    <source>
        <dbReference type="ARBA" id="ARBA00022723"/>
    </source>
</evidence>
<dbReference type="KEGG" id="tcu:Tcur_4124"/>
<keyword evidence="1" id="KW-0813">Transport</keyword>
<dbReference type="InterPro" id="IPR007419">
    <property type="entry name" value="BFD-like_2Fe2S-bd_dom"/>
</dbReference>
<keyword evidence="6" id="KW-0411">Iron-sulfur</keyword>
<reference evidence="11 12" key="1">
    <citation type="journal article" date="2011" name="Stand. Genomic Sci.">
        <title>Complete genome sequence of Thermomonospora curvata type strain (B9).</title>
        <authorList>
            <person name="Chertkov O."/>
            <person name="Sikorski J."/>
            <person name="Nolan M."/>
            <person name="Lapidus A."/>
            <person name="Lucas S."/>
            <person name="Del Rio T.G."/>
            <person name="Tice H."/>
            <person name="Cheng J.F."/>
            <person name="Goodwin L."/>
            <person name="Pitluck S."/>
            <person name="Liolios K."/>
            <person name="Ivanova N."/>
            <person name="Mavromatis K."/>
            <person name="Mikhailova N."/>
            <person name="Ovchinnikova G."/>
            <person name="Pati A."/>
            <person name="Chen A."/>
            <person name="Palaniappan K."/>
            <person name="Djao O.D."/>
            <person name="Land M."/>
            <person name="Hauser L."/>
            <person name="Chang Y.J."/>
            <person name="Jeffries C.D."/>
            <person name="Brettin T."/>
            <person name="Han C."/>
            <person name="Detter J.C."/>
            <person name="Rohde M."/>
            <person name="Goker M."/>
            <person name="Woyke T."/>
            <person name="Bristow J."/>
            <person name="Eisen J.A."/>
            <person name="Markowitz V."/>
            <person name="Hugenholtz P."/>
            <person name="Klenk H.P."/>
            <person name="Kyrpides N.C."/>
        </authorList>
    </citation>
    <scope>NUCLEOTIDE SEQUENCE [LARGE SCALE GENOMIC DNA]</scope>
    <source>
        <strain evidence="12">ATCC 19995 / DSM 43183 / JCM 3096 / KCTC 9072 / NBRC 15933 / NCIMB 10081 / Henssen B9</strain>
    </source>
</reference>
<keyword evidence="2" id="KW-0001">2Fe-2S</keyword>
<organism evidence="11 12">
    <name type="scientific">Thermomonospora curvata (strain ATCC 19995 / DSM 43183 / JCM 3096 / KCTC 9072 / NBRC 15933 / NCIMB 10081 / Henssen B9)</name>
    <dbReference type="NCBI Taxonomy" id="471852"/>
    <lineage>
        <taxon>Bacteria</taxon>
        <taxon>Bacillati</taxon>
        <taxon>Actinomycetota</taxon>
        <taxon>Actinomycetes</taxon>
        <taxon>Streptosporangiales</taxon>
        <taxon>Thermomonosporaceae</taxon>
        <taxon>Thermomonospora</taxon>
    </lineage>
</organism>
<dbReference type="Proteomes" id="UP000001918">
    <property type="component" value="Chromosome"/>
</dbReference>
<gene>
    <name evidence="11" type="ordered locus">Tcur_4124</name>
</gene>
<dbReference type="HOGENOM" id="CLU_2048612_0_0_11"/>
<dbReference type="GO" id="GO:0051537">
    <property type="term" value="F:2 iron, 2 sulfur cluster binding"/>
    <property type="evidence" value="ECO:0007669"/>
    <property type="project" value="UniProtKB-KW"/>
</dbReference>
<evidence type="ECO:0000256" key="6">
    <source>
        <dbReference type="ARBA" id="ARBA00023014"/>
    </source>
</evidence>
<keyword evidence="12" id="KW-1185">Reference proteome</keyword>
<dbReference type="Pfam" id="PF04324">
    <property type="entry name" value="Fer2_BFD"/>
    <property type="match status" value="1"/>
</dbReference>
<evidence type="ECO:0000256" key="9">
    <source>
        <dbReference type="SAM" id="MobiDB-lite"/>
    </source>
</evidence>
<feature type="region of interest" description="Disordered" evidence="9">
    <location>
        <begin position="79"/>
        <end position="99"/>
    </location>
</feature>
<feature type="domain" description="BFD-like [2Fe-2S]-binding" evidence="10">
    <location>
        <begin position="21"/>
        <end position="68"/>
    </location>
</feature>
<accession>D1A1Z9</accession>
<dbReference type="GO" id="GO:0046872">
    <property type="term" value="F:metal ion binding"/>
    <property type="evidence" value="ECO:0007669"/>
    <property type="project" value="UniProtKB-KW"/>
</dbReference>
<sequence length="120" mass="12735">MRLPRRLCAPAPFWEVPDRMYVCICNEVTEDDVHNCMAAGAGTVREVKAACGMKPGCGVCTRRLYAMVRENRAATPVQAVDDLPPVEEAPADPFAPTPMAPLQGVQVPLGMPAVPGSSAA</sequence>
<evidence type="ECO:0000313" key="12">
    <source>
        <dbReference type="Proteomes" id="UP000001918"/>
    </source>
</evidence>
<comment type="similarity">
    <text evidence="8">Belongs to the Bfd family.</text>
</comment>
<name>D1A1Z9_THECD</name>
<dbReference type="InterPro" id="IPR041854">
    <property type="entry name" value="BFD-like_2Fe2S-bd_dom_sf"/>
</dbReference>
<dbReference type="InterPro" id="IPR052371">
    <property type="entry name" value="BFD-associated_ferredoxin"/>
</dbReference>
<evidence type="ECO:0000256" key="5">
    <source>
        <dbReference type="ARBA" id="ARBA00023004"/>
    </source>
</evidence>
<dbReference type="PANTHER" id="PTHR37424">
    <property type="entry name" value="BACTERIOFERRITIN-ASSOCIATED FERREDOXIN"/>
    <property type="match status" value="1"/>
</dbReference>
<keyword evidence="3" id="KW-0479">Metal-binding</keyword>
<evidence type="ECO:0000256" key="1">
    <source>
        <dbReference type="ARBA" id="ARBA00022448"/>
    </source>
</evidence>
<dbReference type="Gene3D" id="1.10.10.1100">
    <property type="entry name" value="BFD-like [2Fe-2S]-binding domain"/>
    <property type="match status" value="1"/>
</dbReference>